<keyword evidence="3" id="KW-0866">Nonsense-mediated mRNA decay</keyword>
<feature type="compositionally biased region" description="Basic and acidic residues" evidence="6">
    <location>
        <begin position="648"/>
        <end position="671"/>
    </location>
</feature>
<dbReference type="InterPro" id="IPR012677">
    <property type="entry name" value="Nucleotide-bd_a/b_plait_sf"/>
</dbReference>
<protein>
    <submittedName>
        <fullName evidence="8">Smg-4/UPF3 family-domain-containing protein</fullName>
    </submittedName>
</protein>
<dbReference type="SMART" id="SM00360">
    <property type="entry name" value="RRM"/>
    <property type="match status" value="1"/>
</dbReference>
<evidence type="ECO:0000313" key="9">
    <source>
        <dbReference type="Proteomes" id="UP001302745"/>
    </source>
</evidence>
<evidence type="ECO:0000256" key="3">
    <source>
        <dbReference type="ARBA" id="ARBA00023161"/>
    </source>
</evidence>
<dbReference type="GO" id="GO:0045727">
    <property type="term" value="P:positive regulation of translation"/>
    <property type="evidence" value="ECO:0007669"/>
    <property type="project" value="TreeGrafter"/>
</dbReference>
<evidence type="ECO:0000256" key="5">
    <source>
        <dbReference type="PROSITE-ProRule" id="PRU00176"/>
    </source>
</evidence>
<dbReference type="AlphaFoldDB" id="A0AAN6VMU3"/>
<dbReference type="CDD" id="cd00590">
    <property type="entry name" value="RRM_SF"/>
    <property type="match status" value="1"/>
</dbReference>
<keyword evidence="5" id="KW-0694">RNA-binding</keyword>
<feature type="region of interest" description="Disordered" evidence="6">
    <location>
        <begin position="570"/>
        <end position="682"/>
    </location>
</feature>
<dbReference type="PROSITE" id="PS50102">
    <property type="entry name" value="RRM"/>
    <property type="match status" value="1"/>
</dbReference>
<feature type="compositionally biased region" description="Low complexity" evidence="6">
    <location>
        <begin position="481"/>
        <end position="497"/>
    </location>
</feature>
<reference evidence="8" key="1">
    <citation type="journal article" date="2023" name="Mol. Phylogenet. Evol.">
        <title>Genome-scale phylogeny and comparative genomics of the fungal order Sordariales.</title>
        <authorList>
            <person name="Hensen N."/>
            <person name="Bonometti L."/>
            <person name="Westerberg I."/>
            <person name="Brannstrom I.O."/>
            <person name="Guillou S."/>
            <person name="Cros-Aarteil S."/>
            <person name="Calhoun S."/>
            <person name="Haridas S."/>
            <person name="Kuo A."/>
            <person name="Mondo S."/>
            <person name="Pangilinan J."/>
            <person name="Riley R."/>
            <person name="LaButti K."/>
            <person name="Andreopoulos B."/>
            <person name="Lipzen A."/>
            <person name="Chen C."/>
            <person name="Yan M."/>
            <person name="Daum C."/>
            <person name="Ng V."/>
            <person name="Clum A."/>
            <person name="Steindorff A."/>
            <person name="Ohm R.A."/>
            <person name="Martin F."/>
            <person name="Silar P."/>
            <person name="Natvig D.O."/>
            <person name="Lalanne C."/>
            <person name="Gautier V."/>
            <person name="Ament-Velasquez S.L."/>
            <person name="Kruys A."/>
            <person name="Hutchinson M.I."/>
            <person name="Powell A.J."/>
            <person name="Barry K."/>
            <person name="Miller A.N."/>
            <person name="Grigoriev I.V."/>
            <person name="Debuchy R."/>
            <person name="Gladieux P."/>
            <person name="Hiltunen Thoren M."/>
            <person name="Johannesson H."/>
        </authorList>
    </citation>
    <scope>NUCLEOTIDE SEQUENCE</scope>
    <source>
        <strain evidence="8">CBS 538.74</strain>
    </source>
</reference>
<evidence type="ECO:0000256" key="1">
    <source>
        <dbReference type="ARBA" id="ARBA00004123"/>
    </source>
</evidence>
<dbReference type="InterPro" id="IPR039722">
    <property type="entry name" value="Upf3"/>
</dbReference>
<evidence type="ECO:0000256" key="4">
    <source>
        <dbReference type="ARBA" id="ARBA00023242"/>
    </source>
</evidence>
<dbReference type="InterPro" id="IPR005120">
    <property type="entry name" value="UPF3_dom"/>
</dbReference>
<gene>
    <name evidence="8" type="ORF">C8A00DRAFT_42761</name>
</gene>
<dbReference type="Pfam" id="PF00076">
    <property type="entry name" value="RRM_1"/>
    <property type="match status" value="1"/>
</dbReference>
<dbReference type="EMBL" id="MU856911">
    <property type="protein sequence ID" value="KAK4154468.1"/>
    <property type="molecule type" value="Genomic_DNA"/>
</dbReference>
<proteinExistence type="inferred from homology"/>
<feature type="compositionally biased region" description="Basic and acidic residues" evidence="6">
    <location>
        <begin position="397"/>
        <end position="415"/>
    </location>
</feature>
<reference evidence="8" key="2">
    <citation type="submission" date="2023-05" db="EMBL/GenBank/DDBJ databases">
        <authorList>
            <consortium name="Lawrence Berkeley National Laboratory"/>
            <person name="Steindorff A."/>
            <person name="Hensen N."/>
            <person name="Bonometti L."/>
            <person name="Westerberg I."/>
            <person name="Brannstrom I.O."/>
            <person name="Guillou S."/>
            <person name="Cros-Aarteil S."/>
            <person name="Calhoun S."/>
            <person name="Haridas S."/>
            <person name="Kuo A."/>
            <person name="Mondo S."/>
            <person name="Pangilinan J."/>
            <person name="Riley R."/>
            <person name="Labutti K."/>
            <person name="Andreopoulos B."/>
            <person name="Lipzen A."/>
            <person name="Chen C."/>
            <person name="Yanf M."/>
            <person name="Daum C."/>
            <person name="Ng V."/>
            <person name="Clum A."/>
            <person name="Ohm R."/>
            <person name="Martin F."/>
            <person name="Silar P."/>
            <person name="Natvig D."/>
            <person name="Lalanne C."/>
            <person name="Gautier V."/>
            <person name="Ament-Velasquez S.L."/>
            <person name="Kruys A."/>
            <person name="Hutchinson M.I."/>
            <person name="Powell A.J."/>
            <person name="Barry K."/>
            <person name="Miller A.N."/>
            <person name="Grigoriev I.V."/>
            <person name="Debuchy R."/>
            <person name="Gladieux P."/>
            <person name="Thoren M.H."/>
            <person name="Johannesson H."/>
        </authorList>
    </citation>
    <scope>NUCLEOTIDE SEQUENCE</scope>
    <source>
        <strain evidence="8">CBS 538.74</strain>
    </source>
</reference>
<evidence type="ECO:0000256" key="2">
    <source>
        <dbReference type="ARBA" id="ARBA00005991"/>
    </source>
</evidence>
<name>A0AAN6VMU3_9PEZI</name>
<feature type="compositionally biased region" description="Low complexity" evidence="6">
    <location>
        <begin position="616"/>
        <end position="625"/>
    </location>
</feature>
<feature type="domain" description="RRM" evidence="7">
    <location>
        <begin position="498"/>
        <end position="564"/>
    </location>
</feature>
<feature type="region of interest" description="Disordered" evidence="6">
    <location>
        <begin position="207"/>
        <end position="503"/>
    </location>
</feature>
<dbReference type="GO" id="GO:0005737">
    <property type="term" value="C:cytoplasm"/>
    <property type="evidence" value="ECO:0007669"/>
    <property type="project" value="TreeGrafter"/>
</dbReference>
<dbReference type="PANTHER" id="PTHR13112">
    <property type="entry name" value="UPF3 REGULATOR OF NONSENSE TRANSCRIPTS-LIKE PROTEIN"/>
    <property type="match status" value="1"/>
</dbReference>
<dbReference type="Pfam" id="PF03467">
    <property type="entry name" value="Smg4_UPF3"/>
    <property type="match status" value="1"/>
</dbReference>
<dbReference type="Proteomes" id="UP001302745">
    <property type="component" value="Unassembled WGS sequence"/>
</dbReference>
<feature type="compositionally biased region" description="Low complexity" evidence="6">
    <location>
        <begin position="589"/>
        <end position="604"/>
    </location>
</feature>
<keyword evidence="9" id="KW-1185">Reference proteome</keyword>
<feature type="compositionally biased region" description="Basic and acidic residues" evidence="6">
    <location>
        <begin position="336"/>
        <end position="346"/>
    </location>
</feature>
<dbReference type="InterPro" id="IPR000504">
    <property type="entry name" value="RRM_dom"/>
</dbReference>
<organism evidence="8 9">
    <name type="scientific">Chaetomidium leptoderma</name>
    <dbReference type="NCBI Taxonomy" id="669021"/>
    <lineage>
        <taxon>Eukaryota</taxon>
        <taxon>Fungi</taxon>
        <taxon>Dikarya</taxon>
        <taxon>Ascomycota</taxon>
        <taxon>Pezizomycotina</taxon>
        <taxon>Sordariomycetes</taxon>
        <taxon>Sordariomycetidae</taxon>
        <taxon>Sordariales</taxon>
        <taxon>Chaetomiaceae</taxon>
        <taxon>Chaetomidium</taxon>
    </lineage>
</organism>
<sequence length="682" mass="70394">MSTPQLLSRKTNGVVGGQSSHDAPKPPKVKAPAQGDKVVVRRLPPAMTEEEFVTILGDEWRVGCGSVDWLSYWPGKVSQHPSKPSIPSRAYLHVTRRDELAALLQRVQSARWEDAKETYNDAALVSPPTVEFASYKKVPGEKKRVDGRQGTIDQDPEFMAFLEALANPDGQKETSEAEQGAEELSKTEKATTTPLVEYLKEKKAAKAKEVAAAKSAKHARQDSQGGKGKAAAATPEEPKKRSRDGRAEKEKGLEKAPERPKESVKILTKKAAAAAEAAAEAAKAVAAQIKMSGSSSSQPGGQEPPPKSRRAGIAAAARILQRDLGLSPGNAHRKARQDAAKAETEGKATATKEIVKPATQAAPEPAPSPIPAEPSASSATAKTQPPPSGRSRARKRGAGEDSAKAKGDANGDKPADLPALKPIKTPITVLKKKDSQQGPSPQSQPAASPAPTGPSKTNPPSAQAATPAPPSGPKSASQRQGAGSKKANASAAPSAGATRAFIKHANHSQGVTEANLKEALQAFGTVTSVEIDRKKGFAYVDFAEHGGLTKAMAGSPVVVAQATVQVLERKEMGKKGSTSASASVQAKNAVAPASTPAPANAPAPSKVQIPAAVEQSSVPSTPVSTGPAAEKTGGEQNKRGGRRRGGRGRGDKDAKEAKEPSKDGGAKKHDGGGGSATPAASG</sequence>
<comment type="similarity">
    <text evidence="2">Belongs to the RENT3 family.</text>
</comment>
<evidence type="ECO:0000259" key="7">
    <source>
        <dbReference type="PROSITE" id="PS50102"/>
    </source>
</evidence>
<evidence type="ECO:0000256" key="6">
    <source>
        <dbReference type="SAM" id="MobiDB-lite"/>
    </source>
</evidence>
<feature type="compositionally biased region" description="Polar residues" evidence="6">
    <location>
        <begin position="576"/>
        <end position="586"/>
    </location>
</feature>
<accession>A0AAN6VMU3</accession>
<keyword evidence="4" id="KW-0539">Nucleus</keyword>
<dbReference type="Gene3D" id="3.30.70.330">
    <property type="match status" value="2"/>
</dbReference>
<dbReference type="GO" id="GO:0005730">
    <property type="term" value="C:nucleolus"/>
    <property type="evidence" value="ECO:0007669"/>
    <property type="project" value="TreeGrafter"/>
</dbReference>
<dbReference type="SUPFAM" id="SSF54928">
    <property type="entry name" value="RNA-binding domain, RBD"/>
    <property type="match status" value="2"/>
</dbReference>
<dbReference type="GO" id="GO:0003729">
    <property type="term" value="F:mRNA binding"/>
    <property type="evidence" value="ECO:0007669"/>
    <property type="project" value="TreeGrafter"/>
</dbReference>
<dbReference type="GO" id="GO:0000184">
    <property type="term" value="P:nuclear-transcribed mRNA catabolic process, nonsense-mediated decay"/>
    <property type="evidence" value="ECO:0007669"/>
    <property type="project" value="UniProtKB-KW"/>
</dbReference>
<feature type="region of interest" description="Disordered" evidence="6">
    <location>
        <begin position="1"/>
        <end position="35"/>
    </location>
</feature>
<feature type="compositionally biased region" description="Low complexity" evidence="6">
    <location>
        <begin position="436"/>
        <end position="466"/>
    </location>
</feature>
<dbReference type="InterPro" id="IPR035979">
    <property type="entry name" value="RBD_domain_sf"/>
</dbReference>
<dbReference type="CDD" id="cd12455">
    <property type="entry name" value="RRM_like_Smg4_UPF3"/>
    <property type="match status" value="1"/>
</dbReference>
<feature type="compositionally biased region" description="Basic and acidic residues" evidence="6">
    <location>
        <begin position="236"/>
        <end position="264"/>
    </location>
</feature>
<comment type="subcellular location">
    <subcellularLocation>
        <location evidence="1">Nucleus</location>
    </subcellularLocation>
</comment>
<dbReference type="PANTHER" id="PTHR13112:SF0">
    <property type="entry name" value="FI21285P1"/>
    <property type="match status" value="1"/>
</dbReference>
<feature type="compositionally biased region" description="Polar residues" evidence="6">
    <location>
        <begin position="1"/>
        <end position="21"/>
    </location>
</feature>
<feature type="compositionally biased region" description="Low complexity" evidence="6">
    <location>
        <begin position="269"/>
        <end position="301"/>
    </location>
</feature>
<evidence type="ECO:0000313" key="8">
    <source>
        <dbReference type="EMBL" id="KAK4154468.1"/>
    </source>
</evidence>
<feature type="region of interest" description="Disordered" evidence="6">
    <location>
        <begin position="168"/>
        <end position="194"/>
    </location>
</feature>
<comment type="caution">
    <text evidence="8">The sequence shown here is derived from an EMBL/GenBank/DDBJ whole genome shotgun (WGS) entry which is preliminary data.</text>
</comment>